<evidence type="ECO:0000313" key="1">
    <source>
        <dbReference type="EMBL" id="CDG21432.1"/>
    </source>
</evidence>
<proteinExistence type="predicted"/>
<name>A0A068R2B5_9GAMM</name>
<accession>A0A068R2B5</accession>
<dbReference type="AlphaFoldDB" id="A0A068R2B5"/>
<dbReference type="EMBL" id="FO704551">
    <property type="protein sequence ID" value="CDG21432.1"/>
    <property type="molecule type" value="Genomic_DNA"/>
</dbReference>
<sequence length="39" mass="4456">MVNHALKKRPIKILAAFSQNKIFMLKHIIKAITLIGLQL</sequence>
<gene>
    <name evidence="1" type="ORF">XPG1_1777</name>
</gene>
<evidence type="ECO:0000313" key="2">
    <source>
        <dbReference type="Proteomes" id="UP000032735"/>
    </source>
</evidence>
<reference evidence="1 2" key="1">
    <citation type="submission" date="2013-07" db="EMBL/GenBank/DDBJ databases">
        <authorList>
            <person name="Genoscope - CEA"/>
        </authorList>
    </citation>
    <scope>NUCLEOTIDE SEQUENCE [LARGE SCALE GENOMIC DNA]</scope>
    <source>
        <strain evidence="1 2">G6</strain>
    </source>
</reference>
<keyword evidence="2" id="KW-1185">Reference proteome</keyword>
<dbReference type="HOGENOM" id="CLU_3319538_0_0_6"/>
<dbReference type="KEGG" id="xpo:XPG1_1777"/>
<dbReference type="Proteomes" id="UP000032735">
    <property type="component" value="Chromosome"/>
</dbReference>
<organism evidence="1 2">
    <name type="scientific">Xenorhabdus poinarii G6</name>
    <dbReference type="NCBI Taxonomy" id="1354304"/>
    <lineage>
        <taxon>Bacteria</taxon>
        <taxon>Pseudomonadati</taxon>
        <taxon>Pseudomonadota</taxon>
        <taxon>Gammaproteobacteria</taxon>
        <taxon>Enterobacterales</taxon>
        <taxon>Morganellaceae</taxon>
        <taxon>Xenorhabdus</taxon>
    </lineage>
</organism>
<protein>
    <submittedName>
        <fullName evidence="1">Uncharacterized protein</fullName>
    </submittedName>
</protein>